<dbReference type="EMBL" id="CXOI01000035">
    <property type="protein sequence ID" value="CTP87985.1"/>
    <property type="molecule type" value="Genomic_DNA"/>
</dbReference>
<proteinExistence type="predicted"/>
<reference evidence="3" key="1">
    <citation type="submission" date="2015-07" db="EMBL/GenBank/DDBJ databases">
        <authorList>
            <person name="Wibberg D."/>
        </authorList>
    </citation>
    <scope>NUCLEOTIDE SEQUENCE [LARGE SCALE GENOMIC DNA]</scope>
</reference>
<evidence type="ECO:0000313" key="2">
    <source>
        <dbReference type="EMBL" id="CTP87985.1"/>
    </source>
</evidence>
<keyword evidence="3" id="KW-1185">Reference proteome</keyword>
<sequence length="76" mass="8171">MAKSNERNIRSTSAMKPASSPAPRVDPILCEETEGASRFVARGLASRAKARRSGRYVEANDVLAALQSRLDTAPRG</sequence>
<dbReference type="Proteomes" id="UP000046187">
    <property type="component" value="Unassembled WGS sequence"/>
</dbReference>
<dbReference type="AlphaFoldDB" id="A0A0K2ZXJ0"/>
<feature type="region of interest" description="Disordered" evidence="1">
    <location>
        <begin position="1"/>
        <end position="26"/>
    </location>
</feature>
<evidence type="ECO:0008006" key="4">
    <source>
        <dbReference type="Google" id="ProtNLM"/>
    </source>
</evidence>
<organism evidence="2 3">
    <name type="scientific">Xanthomonas graminis pv. arrhenatheri LMG 727</name>
    <dbReference type="NCBI Taxonomy" id="1195923"/>
    <lineage>
        <taxon>Bacteria</taxon>
        <taxon>Pseudomonadati</taxon>
        <taxon>Pseudomonadota</taxon>
        <taxon>Gammaproteobacteria</taxon>
        <taxon>Lysobacterales</taxon>
        <taxon>Lysobacteraceae</taxon>
        <taxon>Xanthomonas</taxon>
        <taxon>Xanthomonas translucens group</taxon>
        <taxon>Xanthomonas graminis</taxon>
    </lineage>
</organism>
<name>A0A0K2ZXJ0_9XANT</name>
<protein>
    <recommendedName>
        <fullName evidence="4">Prevent-host-death protein</fullName>
    </recommendedName>
</protein>
<evidence type="ECO:0000313" key="3">
    <source>
        <dbReference type="Proteomes" id="UP000046187"/>
    </source>
</evidence>
<accession>A0A0K2ZXJ0</accession>
<evidence type="ECO:0000256" key="1">
    <source>
        <dbReference type="SAM" id="MobiDB-lite"/>
    </source>
</evidence>
<gene>
    <name evidence="2" type="ORF">XTALMG727_2218</name>
</gene>